<dbReference type="PANTHER" id="PTHR42693">
    <property type="entry name" value="ARYLSULFATASE FAMILY MEMBER"/>
    <property type="match status" value="1"/>
</dbReference>
<keyword evidence="5" id="KW-0732">Signal</keyword>
<dbReference type="CDD" id="cd16034">
    <property type="entry name" value="sulfatase_like"/>
    <property type="match status" value="1"/>
</dbReference>
<feature type="domain" description="Sulfatase N-terminal" evidence="6">
    <location>
        <begin position="31"/>
        <end position="383"/>
    </location>
</feature>
<keyword evidence="3 7" id="KW-0378">Hydrolase</keyword>
<dbReference type="InterPro" id="IPR050738">
    <property type="entry name" value="Sulfatase"/>
</dbReference>
<dbReference type="GO" id="GO:0046872">
    <property type="term" value="F:metal ion binding"/>
    <property type="evidence" value="ECO:0007669"/>
    <property type="project" value="UniProtKB-KW"/>
</dbReference>
<evidence type="ECO:0000256" key="2">
    <source>
        <dbReference type="ARBA" id="ARBA00022723"/>
    </source>
</evidence>
<dbReference type="RefSeq" id="WP_200354075.1">
    <property type="nucleotide sequence ID" value="NZ_JAENIL010000004.1"/>
</dbReference>
<accession>A0A934RQV0</accession>
<evidence type="ECO:0000256" key="3">
    <source>
        <dbReference type="ARBA" id="ARBA00022801"/>
    </source>
</evidence>
<comment type="similarity">
    <text evidence="1">Belongs to the sulfatase family.</text>
</comment>
<organism evidence="7 8">
    <name type="scientific">Pelagicoccus mobilis</name>
    <dbReference type="NCBI Taxonomy" id="415221"/>
    <lineage>
        <taxon>Bacteria</taxon>
        <taxon>Pseudomonadati</taxon>
        <taxon>Verrucomicrobiota</taxon>
        <taxon>Opitutia</taxon>
        <taxon>Puniceicoccales</taxon>
        <taxon>Pelagicoccaceae</taxon>
        <taxon>Pelagicoccus</taxon>
    </lineage>
</organism>
<dbReference type="Pfam" id="PF00884">
    <property type="entry name" value="Sulfatase"/>
    <property type="match status" value="1"/>
</dbReference>
<evidence type="ECO:0000313" key="8">
    <source>
        <dbReference type="Proteomes" id="UP000617628"/>
    </source>
</evidence>
<dbReference type="AlphaFoldDB" id="A0A934RQV0"/>
<proteinExistence type="inferred from homology"/>
<dbReference type="Proteomes" id="UP000617628">
    <property type="component" value="Unassembled WGS sequence"/>
</dbReference>
<feature type="chain" id="PRO_5037888077" evidence="5">
    <location>
        <begin position="29"/>
        <end position="491"/>
    </location>
</feature>
<gene>
    <name evidence="7" type="ORF">JIN87_03210</name>
</gene>
<dbReference type="GO" id="GO:0004065">
    <property type="term" value="F:arylsulfatase activity"/>
    <property type="evidence" value="ECO:0007669"/>
    <property type="project" value="TreeGrafter"/>
</dbReference>
<evidence type="ECO:0000256" key="1">
    <source>
        <dbReference type="ARBA" id="ARBA00008779"/>
    </source>
</evidence>
<keyword evidence="2" id="KW-0479">Metal-binding</keyword>
<evidence type="ECO:0000256" key="5">
    <source>
        <dbReference type="SAM" id="SignalP"/>
    </source>
</evidence>
<name>A0A934RQV0_9BACT</name>
<dbReference type="InterPro" id="IPR024607">
    <property type="entry name" value="Sulfatase_CS"/>
</dbReference>
<dbReference type="EMBL" id="JAENIL010000004">
    <property type="protein sequence ID" value="MBK1875860.1"/>
    <property type="molecule type" value="Genomic_DNA"/>
</dbReference>
<dbReference type="PROSITE" id="PS00149">
    <property type="entry name" value="SULFATASE_2"/>
    <property type="match status" value="1"/>
</dbReference>
<protein>
    <submittedName>
        <fullName evidence="7">Sulfatase-like hydrolase/transferase</fullName>
    </submittedName>
</protein>
<comment type="caution">
    <text evidence="7">The sequence shown here is derived from an EMBL/GenBank/DDBJ whole genome shotgun (WGS) entry which is preliminary data.</text>
</comment>
<keyword evidence="4" id="KW-0106">Calcium</keyword>
<evidence type="ECO:0000313" key="7">
    <source>
        <dbReference type="EMBL" id="MBK1875860.1"/>
    </source>
</evidence>
<sequence length="491" mass="56088">MKRSKFGYRATTAVLCAVFFTCGIWANANRPNLIVIQTDEHNFRTLSCYRELMSDEQAYIWGEGVKVNTPHIDTIAKQGAICTSYYAASPVCTPSRASLMSGLYPQATGSPNNDMPLNDDIVTFAEILRREGYATSYVGKWHLDGGEKPGFAPKRKFGFEDNRYMFNRGHWKLFQETDKGPNFIGSFNAKKNSYKYDIAEADEESFATDFLMDRSIEIIERDRDQPFCLMLAIPDPHGPNTVRAPYDEMYTHMFFENPPSMAGTLKNPPKWNSMKGKNQVLALKQRAMAQYFGMVKCIDDNVGKLLNYLKEQNLERNTIVVFTSDHGDLMGEHCRQNKGLPYETSAGISFLIRYPEKIDAGKVVHSAQTNVDFVPTILSLMDVEQDGFAFHGRDTSGDFLSDKPTVIDDEFVYYRHSSGQWTAAVSHRYKLVLSTMDEPWLFDLERDPDELVNVYRNPEYAPIAKRAKNALVEMMERFEEPILEKGKLRYE</sequence>
<feature type="signal peptide" evidence="5">
    <location>
        <begin position="1"/>
        <end position="28"/>
    </location>
</feature>
<evidence type="ECO:0000259" key="6">
    <source>
        <dbReference type="Pfam" id="PF00884"/>
    </source>
</evidence>
<evidence type="ECO:0000256" key="4">
    <source>
        <dbReference type="ARBA" id="ARBA00022837"/>
    </source>
</evidence>
<dbReference type="Gene3D" id="3.40.720.10">
    <property type="entry name" value="Alkaline Phosphatase, subunit A"/>
    <property type="match status" value="1"/>
</dbReference>
<dbReference type="SUPFAM" id="SSF53649">
    <property type="entry name" value="Alkaline phosphatase-like"/>
    <property type="match status" value="1"/>
</dbReference>
<dbReference type="PANTHER" id="PTHR42693:SF53">
    <property type="entry name" value="ENDO-4-O-SULFATASE"/>
    <property type="match status" value="1"/>
</dbReference>
<keyword evidence="8" id="KW-1185">Reference proteome</keyword>
<dbReference type="InterPro" id="IPR000917">
    <property type="entry name" value="Sulfatase_N"/>
</dbReference>
<dbReference type="InterPro" id="IPR017850">
    <property type="entry name" value="Alkaline_phosphatase_core_sf"/>
</dbReference>
<reference evidence="7" key="1">
    <citation type="submission" date="2021-01" db="EMBL/GenBank/DDBJ databases">
        <title>Modified the classification status of verrucomicrobia.</title>
        <authorList>
            <person name="Feng X."/>
        </authorList>
    </citation>
    <scope>NUCLEOTIDE SEQUENCE</scope>
    <source>
        <strain evidence="7">KCTC 13126</strain>
    </source>
</reference>